<dbReference type="GO" id="GO:0005737">
    <property type="term" value="C:cytoplasm"/>
    <property type="evidence" value="ECO:0007669"/>
    <property type="project" value="TreeGrafter"/>
</dbReference>
<dbReference type="GO" id="GO:0031515">
    <property type="term" value="C:tRNA (m1A) methyltransferase complex"/>
    <property type="evidence" value="ECO:0007669"/>
    <property type="project" value="InterPro"/>
</dbReference>
<dbReference type="InterPro" id="IPR004843">
    <property type="entry name" value="Calcineurin-like_PHP"/>
</dbReference>
<dbReference type="InterPro" id="IPR014816">
    <property type="entry name" value="tRNA_MeTrfase_Gcd14"/>
</dbReference>
<dbReference type="FunFam" id="3.60.21.10:FF:000054">
    <property type="entry name" value="DCR2p Phosphoesterase"/>
    <property type="match status" value="1"/>
</dbReference>
<accession>A0A2S4Q209</accession>
<dbReference type="SUPFAM" id="SSF53335">
    <property type="entry name" value="S-adenosyl-L-methionine-dependent methyltransferases"/>
    <property type="match status" value="1"/>
</dbReference>
<dbReference type="GO" id="GO:0030488">
    <property type="term" value="P:tRNA methylation"/>
    <property type="evidence" value="ECO:0007669"/>
    <property type="project" value="InterPro"/>
</dbReference>
<dbReference type="Pfam" id="PF00149">
    <property type="entry name" value="Metallophos"/>
    <property type="match status" value="1"/>
</dbReference>
<dbReference type="CDD" id="cd07383">
    <property type="entry name" value="MPP_Dcr2"/>
    <property type="match status" value="1"/>
</dbReference>
<name>A0A2S4Q209_9PEZI</name>
<organism evidence="5 6">
    <name type="scientific">Erysiphe pulchra</name>
    <dbReference type="NCBI Taxonomy" id="225359"/>
    <lineage>
        <taxon>Eukaryota</taxon>
        <taxon>Fungi</taxon>
        <taxon>Dikarya</taxon>
        <taxon>Ascomycota</taxon>
        <taxon>Pezizomycotina</taxon>
        <taxon>Leotiomycetes</taxon>
        <taxon>Erysiphales</taxon>
        <taxon>Erysiphaceae</taxon>
        <taxon>Erysiphe</taxon>
    </lineage>
</organism>
<dbReference type="GO" id="GO:0160107">
    <property type="term" value="F:tRNA (adenine(58)-N1)-methyltransferase activity"/>
    <property type="evidence" value="ECO:0007669"/>
    <property type="project" value="UniProtKB-EC"/>
</dbReference>
<dbReference type="InterPro" id="IPR029063">
    <property type="entry name" value="SAM-dependent_MTases_sf"/>
</dbReference>
<dbReference type="EC" id="2.1.1.220" evidence="1"/>
<evidence type="ECO:0000256" key="3">
    <source>
        <dbReference type="ARBA" id="ARBA00033309"/>
    </source>
</evidence>
<reference evidence="5 6" key="1">
    <citation type="submission" date="2017-10" db="EMBL/GenBank/DDBJ databases">
        <title>Development of genomic resources for the powdery mildew, Erysiphe pulchra.</title>
        <authorList>
            <person name="Wadl P.A."/>
            <person name="Mack B.M."/>
            <person name="Moore G."/>
            <person name="Beltz S.B."/>
        </authorList>
    </citation>
    <scope>NUCLEOTIDE SEQUENCE [LARGE SCALE GENOMIC DNA]</scope>
    <source>
        <strain evidence="5">Cflorida</strain>
    </source>
</reference>
<gene>
    <name evidence="5" type="ORF">EPUL_000621</name>
</gene>
<dbReference type="OrthoDB" id="783096at2759"/>
<dbReference type="EMBL" id="PEDP01000010">
    <property type="protein sequence ID" value="POS88320.1"/>
    <property type="molecule type" value="Genomic_DNA"/>
</dbReference>
<dbReference type="GO" id="GO:0004721">
    <property type="term" value="F:phosphoprotein phosphatase activity"/>
    <property type="evidence" value="ECO:0007669"/>
    <property type="project" value="TreeGrafter"/>
</dbReference>
<evidence type="ECO:0000313" key="6">
    <source>
        <dbReference type="Proteomes" id="UP000237438"/>
    </source>
</evidence>
<evidence type="ECO:0000313" key="5">
    <source>
        <dbReference type="EMBL" id="POS88320.1"/>
    </source>
</evidence>
<dbReference type="STRING" id="225359.A0A2S4Q209"/>
<dbReference type="Gene3D" id="3.40.50.150">
    <property type="entry name" value="Vaccinia Virus protein VP39"/>
    <property type="match status" value="1"/>
</dbReference>
<dbReference type="InterPro" id="IPR029052">
    <property type="entry name" value="Metallo-depent_PP-like"/>
</dbReference>
<keyword evidence="6" id="KW-1185">Reference proteome</keyword>
<evidence type="ECO:0000256" key="1">
    <source>
        <dbReference type="ARBA" id="ARBA00012796"/>
    </source>
</evidence>
<dbReference type="Proteomes" id="UP000237438">
    <property type="component" value="Unassembled WGS sequence"/>
</dbReference>
<comment type="caution">
    <text evidence="5">The sequence shown here is derived from an EMBL/GenBank/DDBJ whole genome shotgun (WGS) entry which is preliminary data.</text>
</comment>
<evidence type="ECO:0000256" key="2">
    <source>
        <dbReference type="ARBA" id="ARBA00015963"/>
    </source>
</evidence>
<dbReference type="SUPFAM" id="SSF56300">
    <property type="entry name" value="Metallo-dependent phosphatases"/>
    <property type="match status" value="1"/>
</dbReference>
<dbReference type="AlphaFoldDB" id="A0A2S4Q209"/>
<sequence>MPGAHVSYKKLKNIIKHDEIIGKSIRDLVRAKNGVDYRIYRPTIGEYTDNSPRIVTPIYSQDASLIVSLLDLHPTVPGTKAEKLEIFEAGTGHGALTLYLARAIHAANTLPPDLPSENDIATQNKNAVKEKYEAWRAQRRAIIHTLDNQEKHSSHAATNIKRFRHGIYFPHIDFHQVSIEDFITKKLLEASNVPFLEHAILDLPSPHDYMKLVSSAIKDNGQLLVFVPSITQINKASMLVRVEKLPLALENVLELGGMIGTGGREWDVRPVKPRVLQRAELAEADSDLPKLAGPTDETNVENTSKNLKGWEMVRTILQFTTIFVFLLTVVYFLDSQFRVLPSSIHNHLPTHHPGLVITDITVTTCSSISLFTSCKLNPNYWHRIEKDLYLGNGWISKAYVHVQGKKEEDLLPEDKVVFDVTVGRLDPTIREIDKNDIKWESRPMGIWLKRSAKRHASDSYQAVTAVDILFGADAVDPRVRWQLVGTALLLNTGGEEQQARLTIRRGSELEVSKPIPQINEHGKFKIMQVSDLHLSTGTGKCRDPQPPDSTQGCEADPRTLEFMEKLLDSEKPDIVVLSGDQINGETAPDAQSAIFKYAAPLIERKIPFATIFGNHDDEGSLSREAQMSLIESLPYSLSITGPSTIDGVGNYYIEVQAHGSKNSALTIYLLDSHSYSPDERNFKGYDWLKKNQIDWFRATAKELKRNHEGYSHIHMNLAFIHIPLPEFRNESLPRKGAWREGVTAPLFNSGFRDALVEEGVLIVGCGHDHANEYCALSSNNLGNPALWMCYAGGAGFGGYGGYGGYHRRIRFYELDVNEARITTWKKVESGIEASGKFDEQVVVDGGKMKALVESNNQN</sequence>
<feature type="domain" description="Calcineurin-like phosphoesterase" evidence="4">
    <location>
        <begin position="524"/>
        <end position="770"/>
    </location>
</feature>
<evidence type="ECO:0000259" key="4">
    <source>
        <dbReference type="Pfam" id="PF00149"/>
    </source>
</evidence>
<dbReference type="Gene3D" id="3.60.21.10">
    <property type="match status" value="1"/>
</dbReference>
<protein>
    <recommendedName>
        <fullName evidence="2">tRNA (adenine(58)-N(1))-methyltransferase catalytic subunit TRM61</fullName>
        <ecNumber evidence="1">2.1.1.220</ecNumber>
    </recommendedName>
    <alternativeName>
        <fullName evidence="3">tRNA(m1A58)-methyltransferase subunit TRM61</fullName>
    </alternativeName>
</protein>
<dbReference type="PANTHER" id="PTHR32440:SF0">
    <property type="entry name" value="PHOSPHATASE DCR2-RELATED"/>
    <property type="match status" value="1"/>
</dbReference>
<dbReference type="PROSITE" id="PS51620">
    <property type="entry name" value="SAM_TRM61"/>
    <property type="match status" value="1"/>
</dbReference>
<dbReference type="PANTHER" id="PTHR32440">
    <property type="entry name" value="PHOSPHATASE DCR2-RELATED-RELATED"/>
    <property type="match status" value="1"/>
</dbReference>
<proteinExistence type="predicted"/>